<dbReference type="Proteomes" id="UP001500929">
    <property type="component" value="Unassembled WGS sequence"/>
</dbReference>
<evidence type="ECO:0000259" key="5">
    <source>
        <dbReference type="Pfam" id="PF02558"/>
    </source>
</evidence>
<keyword evidence="2 4" id="KW-0521">NADP</keyword>
<dbReference type="Pfam" id="PF08546">
    <property type="entry name" value="ApbA_C"/>
    <property type="match status" value="1"/>
</dbReference>
<comment type="catalytic activity">
    <reaction evidence="4">
        <text>(R)-pantoate + NADP(+) = 2-dehydropantoate + NADPH + H(+)</text>
        <dbReference type="Rhea" id="RHEA:16233"/>
        <dbReference type="ChEBI" id="CHEBI:11561"/>
        <dbReference type="ChEBI" id="CHEBI:15378"/>
        <dbReference type="ChEBI" id="CHEBI:15980"/>
        <dbReference type="ChEBI" id="CHEBI:57783"/>
        <dbReference type="ChEBI" id="CHEBI:58349"/>
        <dbReference type="EC" id="1.1.1.169"/>
    </reaction>
</comment>
<feature type="domain" description="Ketopantoate reductase N-terminal" evidence="5">
    <location>
        <begin position="21"/>
        <end position="164"/>
    </location>
</feature>
<gene>
    <name evidence="7" type="ORF">GCM10009851_17630</name>
</gene>
<dbReference type="PANTHER" id="PTHR21708:SF26">
    <property type="entry name" value="2-DEHYDROPANTOATE 2-REDUCTASE"/>
    <property type="match status" value="1"/>
</dbReference>
<evidence type="ECO:0000313" key="8">
    <source>
        <dbReference type="Proteomes" id="UP001500929"/>
    </source>
</evidence>
<dbReference type="Pfam" id="PF02558">
    <property type="entry name" value="ApbA"/>
    <property type="match status" value="1"/>
</dbReference>
<dbReference type="InterPro" id="IPR013332">
    <property type="entry name" value="KPR_N"/>
</dbReference>
<dbReference type="Gene3D" id="3.40.50.720">
    <property type="entry name" value="NAD(P)-binding Rossmann-like Domain"/>
    <property type="match status" value="1"/>
</dbReference>
<name>A0ABP5QE82_9MICO</name>
<evidence type="ECO:0000259" key="6">
    <source>
        <dbReference type="Pfam" id="PF08546"/>
    </source>
</evidence>
<evidence type="ECO:0000256" key="4">
    <source>
        <dbReference type="RuleBase" id="RU362068"/>
    </source>
</evidence>
<dbReference type="InterPro" id="IPR008927">
    <property type="entry name" value="6-PGluconate_DH-like_C_sf"/>
</dbReference>
<accession>A0ABP5QE82</accession>
<dbReference type="EC" id="1.1.1.169" evidence="4"/>
<reference evidence="8" key="1">
    <citation type="journal article" date="2019" name="Int. J. Syst. Evol. Microbiol.">
        <title>The Global Catalogue of Microorganisms (GCM) 10K type strain sequencing project: providing services to taxonomists for standard genome sequencing and annotation.</title>
        <authorList>
            <consortium name="The Broad Institute Genomics Platform"/>
            <consortium name="The Broad Institute Genome Sequencing Center for Infectious Disease"/>
            <person name="Wu L."/>
            <person name="Ma J."/>
        </authorList>
    </citation>
    <scope>NUCLEOTIDE SEQUENCE [LARGE SCALE GENOMIC DNA]</scope>
    <source>
        <strain evidence="8">JCM 16117</strain>
    </source>
</reference>
<dbReference type="RefSeq" id="WP_259479246.1">
    <property type="nucleotide sequence ID" value="NZ_BAAAQY010000004.1"/>
</dbReference>
<dbReference type="InterPro" id="IPR051402">
    <property type="entry name" value="KPR-Related"/>
</dbReference>
<evidence type="ECO:0000256" key="3">
    <source>
        <dbReference type="ARBA" id="ARBA00023002"/>
    </source>
</evidence>
<comment type="similarity">
    <text evidence="1 4">Belongs to the ketopantoate reductase family.</text>
</comment>
<keyword evidence="8" id="KW-1185">Reference proteome</keyword>
<sequence>MTGTAPVAAPVPDPERPLRLTVIGAGAVGGVLTALADRAGHEVSVTARGEQLTALQARGLHLSGSWGDHLAHPRASANLTEAPDLAVLTVKAQDARSALAANAHHLDGVPLVVLQNGLGGAEAAAAQLPTTPVIGALALFAASFVAPGEVAVTTPATTYLGPVAGTAPEVFDDVLATLGTFLDVQSTPNFAGAQWTKLIVNQVNALPAITGLSVQQTIADPLLRRILTASMREAVTIARASGVHFEPVYGLDDPVLTAFAAASPTTAEALPQSIATRMGPVPNPGSTLQSLLRHHLTEIDHLNGAIVTTAHTLGLNAPLNATLTALVHQAEHTGAFLTPAQIASAVGLSA</sequence>
<dbReference type="InterPro" id="IPR013752">
    <property type="entry name" value="KPA_reductase"/>
</dbReference>
<comment type="pathway">
    <text evidence="4">Cofactor biosynthesis; (R)-pantothenate biosynthesis; (R)-pantoate from 3-methyl-2-oxobutanoate: step 2/2.</text>
</comment>
<dbReference type="EMBL" id="BAAAQY010000004">
    <property type="protein sequence ID" value="GAA2233056.1"/>
    <property type="molecule type" value="Genomic_DNA"/>
</dbReference>
<dbReference type="NCBIfam" id="TIGR00745">
    <property type="entry name" value="apbA_panE"/>
    <property type="match status" value="1"/>
</dbReference>
<dbReference type="InterPro" id="IPR036291">
    <property type="entry name" value="NAD(P)-bd_dom_sf"/>
</dbReference>
<comment type="caution">
    <text evidence="7">The sequence shown here is derived from an EMBL/GenBank/DDBJ whole genome shotgun (WGS) entry which is preliminary data.</text>
</comment>
<dbReference type="Gene3D" id="1.10.1040.10">
    <property type="entry name" value="N-(1-d-carboxylethyl)-l-norvaline Dehydrogenase, domain 2"/>
    <property type="match status" value="1"/>
</dbReference>
<evidence type="ECO:0000313" key="7">
    <source>
        <dbReference type="EMBL" id="GAA2233056.1"/>
    </source>
</evidence>
<evidence type="ECO:0000256" key="2">
    <source>
        <dbReference type="ARBA" id="ARBA00022857"/>
    </source>
</evidence>
<dbReference type="SUPFAM" id="SSF51735">
    <property type="entry name" value="NAD(P)-binding Rossmann-fold domains"/>
    <property type="match status" value="1"/>
</dbReference>
<proteinExistence type="inferred from homology"/>
<dbReference type="InterPro" id="IPR003710">
    <property type="entry name" value="ApbA"/>
</dbReference>
<keyword evidence="4" id="KW-0566">Pantothenate biosynthesis</keyword>
<keyword evidence="3 4" id="KW-0560">Oxidoreductase</keyword>
<feature type="domain" description="Ketopantoate reductase C-terminal" evidence="6">
    <location>
        <begin position="189"/>
        <end position="330"/>
    </location>
</feature>
<comment type="function">
    <text evidence="4">Catalyzes the NADPH-dependent reduction of ketopantoate into pantoic acid.</text>
</comment>
<protein>
    <recommendedName>
        <fullName evidence="4">2-dehydropantoate 2-reductase</fullName>
        <ecNumber evidence="4">1.1.1.169</ecNumber>
    </recommendedName>
    <alternativeName>
        <fullName evidence="4">Ketopantoate reductase</fullName>
    </alternativeName>
</protein>
<evidence type="ECO:0000256" key="1">
    <source>
        <dbReference type="ARBA" id="ARBA00007870"/>
    </source>
</evidence>
<organism evidence="7 8">
    <name type="scientific">Herbiconiux moechotypicola</name>
    <dbReference type="NCBI Taxonomy" id="637393"/>
    <lineage>
        <taxon>Bacteria</taxon>
        <taxon>Bacillati</taxon>
        <taxon>Actinomycetota</taxon>
        <taxon>Actinomycetes</taxon>
        <taxon>Micrococcales</taxon>
        <taxon>Microbacteriaceae</taxon>
        <taxon>Herbiconiux</taxon>
    </lineage>
</organism>
<dbReference type="SUPFAM" id="SSF48179">
    <property type="entry name" value="6-phosphogluconate dehydrogenase C-terminal domain-like"/>
    <property type="match status" value="1"/>
</dbReference>
<dbReference type="PANTHER" id="PTHR21708">
    <property type="entry name" value="PROBABLE 2-DEHYDROPANTOATE 2-REDUCTASE"/>
    <property type="match status" value="1"/>
</dbReference>
<dbReference type="InterPro" id="IPR013328">
    <property type="entry name" value="6PGD_dom2"/>
</dbReference>